<gene>
    <name evidence="1" type="ORF">E5331_18155</name>
</gene>
<name>A0AC61RD47_9BACT</name>
<proteinExistence type="predicted"/>
<evidence type="ECO:0000313" key="1">
    <source>
        <dbReference type="EMBL" id="TGY76468.1"/>
    </source>
</evidence>
<protein>
    <submittedName>
        <fullName evidence="1">Mechanosensitive ion channel</fullName>
    </submittedName>
</protein>
<organism evidence="1 2">
    <name type="scientific">Lepagella muris</name>
    <dbReference type="NCBI Taxonomy" id="3032870"/>
    <lineage>
        <taxon>Bacteria</taxon>
        <taxon>Pseudomonadati</taxon>
        <taxon>Bacteroidota</taxon>
        <taxon>Bacteroidia</taxon>
        <taxon>Bacteroidales</taxon>
        <taxon>Muribaculaceae</taxon>
        <taxon>Lepagella</taxon>
    </lineage>
</organism>
<dbReference type="Proteomes" id="UP000306319">
    <property type="component" value="Unassembled WGS sequence"/>
</dbReference>
<dbReference type="EMBL" id="SRYB01000040">
    <property type="protein sequence ID" value="TGY76468.1"/>
    <property type="molecule type" value="Genomic_DNA"/>
</dbReference>
<keyword evidence="2" id="KW-1185">Reference proteome</keyword>
<comment type="caution">
    <text evidence="1">The sequence shown here is derived from an EMBL/GenBank/DDBJ whole genome shotgun (WGS) entry which is preliminary data.</text>
</comment>
<sequence>MLAKEVASAVERIPTVELSTPAEESTYAIARLIMKLVDMILSWVGLGHDKTLSLVIYAALVFAISFGIGIVVQCIVVAAARYVGKHWHAELYGRMNEEHIFTKSARIIPAIIFLILIQFTLSEKASLASWMTRFTWIYIGFVVTDSLCHVANVIWMHVNSRANKRHLPLNGILQLVKGLLWIICVIVTIGILVNKSPTSLLAGLGAFAAVLMLVFKDSILGVVAGVQLSENDSLHEGDWIAVGDANGTVIEVSLTAVKVLNWDKTVSTLPPYSLISSGFRNYRNMSQSNTRRIQRSYMVDADSVVECDDEMLEEFSKLPYMKDWIAKKIEQRNQGKVQDAANPEGLVDGSIDTNLGVFRAYLKMYLDANPNFSKAGGIDFCFVTTLPQTSSGIPLQIYCFTSTSAWITYEAIMSALFEHMAVMLHKFRLCTFENASGRDTIIEGYLSPGKDPDTVFGLPEPFLNRK</sequence>
<reference evidence="1" key="1">
    <citation type="submission" date="2019-04" db="EMBL/GenBank/DDBJ databases">
        <title>Microbes associate with the intestines of laboratory mice.</title>
        <authorList>
            <person name="Navarre W."/>
            <person name="Wong E."/>
            <person name="Huang K."/>
            <person name="Tropini C."/>
            <person name="Ng K."/>
            <person name="Yu B."/>
        </authorList>
    </citation>
    <scope>NUCLEOTIDE SEQUENCE</scope>
    <source>
        <strain evidence="1">NM04_E33</strain>
    </source>
</reference>
<accession>A0AC61RD47</accession>
<evidence type="ECO:0000313" key="2">
    <source>
        <dbReference type="Proteomes" id="UP000306319"/>
    </source>
</evidence>